<keyword evidence="2" id="KW-1185">Reference proteome</keyword>
<reference evidence="1 2" key="1">
    <citation type="submission" date="2016-08" db="EMBL/GenBank/DDBJ databases">
        <authorList>
            <person name="Seilhamer J.J."/>
        </authorList>
    </citation>
    <scope>NUCLEOTIDE SEQUENCE [LARGE SCALE GENOMIC DNA]</scope>
    <source>
        <strain evidence="1">Buetzberg</strain>
    </source>
</reference>
<dbReference type="STRING" id="118062.MCBB_0005"/>
<dbReference type="PATRIC" id="fig|129848.4.peg.5"/>
<dbReference type="Gene3D" id="3.60.15.10">
    <property type="entry name" value="Ribonuclease Z/Hydroxyacylglutathione hydrolase-like"/>
    <property type="match status" value="1"/>
</dbReference>
<sequence length="248" mass="27820">MNPIFKPIFSIFEPPKARIMPKLRNDTGKTLIQTVSKSSFTPSNSYIITSRDGTVIVADPTAMPTEDELDLRPDVITVTHPHSDHIDPDFLDRHNCRKSISRVESFDVADVHIYSVGSSHRGSHISVKSPSNVIYVFEVDGLRIAHMGDIGQDHLTVKQLESLGRIDVAFMQFSNPFSGMFYSEKGFNVIEELKPQIIIPTHSNPRSTRKIGKMLGKLEILENCFAVSPDDLAGGQRKVVWLKNTLKY</sequence>
<dbReference type="GeneID" id="30410871"/>
<dbReference type="SUPFAM" id="SSF56281">
    <property type="entry name" value="Metallo-hydrolase/oxidoreductase"/>
    <property type="match status" value="1"/>
</dbReference>
<dbReference type="CDD" id="cd06262">
    <property type="entry name" value="metallo-hydrolase-like_MBL-fold"/>
    <property type="match status" value="1"/>
</dbReference>
<evidence type="ECO:0000313" key="1">
    <source>
        <dbReference type="EMBL" id="SCG84594.1"/>
    </source>
</evidence>
<dbReference type="Pfam" id="PF13483">
    <property type="entry name" value="Lactamase_B_3"/>
    <property type="match status" value="1"/>
</dbReference>
<dbReference type="KEGG" id="mcub:MCBB_0005"/>
<dbReference type="AlphaFoldDB" id="A0A1D3KYX9"/>
<gene>
    <name evidence="1" type="ORF">MCBB_0005</name>
</gene>
<dbReference type="InterPro" id="IPR036866">
    <property type="entry name" value="RibonucZ/Hydroxyglut_hydro"/>
</dbReference>
<dbReference type="PANTHER" id="PTHR39189">
    <property type="entry name" value="UPF0173 METAL-DEPENDENT HYDROLASE YTKL"/>
    <property type="match status" value="1"/>
</dbReference>
<evidence type="ECO:0008006" key="3">
    <source>
        <dbReference type="Google" id="ProtNLM"/>
    </source>
</evidence>
<protein>
    <recommendedName>
        <fullName evidence="3">MBL fold metallo-hydrolase</fullName>
    </recommendedName>
</protein>
<evidence type="ECO:0000313" key="2">
    <source>
        <dbReference type="Proteomes" id="UP000094707"/>
    </source>
</evidence>
<organism evidence="1 2">
    <name type="scientific">Methanobacterium congolense</name>
    <dbReference type="NCBI Taxonomy" id="118062"/>
    <lineage>
        <taxon>Archaea</taxon>
        <taxon>Methanobacteriati</taxon>
        <taxon>Methanobacteriota</taxon>
        <taxon>Methanomada group</taxon>
        <taxon>Methanobacteria</taxon>
        <taxon>Methanobacteriales</taxon>
        <taxon>Methanobacteriaceae</taxon>
        <taxon>Methanobacterium</taxon>
    </lineage>
</organism>
<dbReference type="OrthoDB" id="28313at2157"/>
<proteinExistence type="predicted"/>
<dbReference type="EMBL" id="LT607756">
    <property type="protein sequence ID" value="SCG84594.1"/>
    <property type="molecule type" value="Genomic_DNA"/>
</dbReference>
<accession>A0A1D3KYX9</accession>
<dbReference type="PANTHER" id="PTHR39189:SF1">
    <property type="entry name" value="UPF0173 METAL-DEPENDENT HYDROLASE YTKL"/>
    <property type="match status" value="1"/>
</dbReference>
<dbReference type="Proteomes" id="UP000094707">
    <property type="component" value="Chromosome I"/>
</dbReference>
<dbReference type="RefSeq" id="WP_145975973.1">
    <property type="nucleotide sequence ID" value="NZ_LT607756.1"/>
</dbReference>
<name>A0A1D3KYX9_9EURY</name>